<organism evidence="5 6">
    <name type="scientific">Calycomorphotria hydatis</name>
    <dbReference type="NCBI Taxonomy" id="2528027"/>
    <lineage>
        <taxon>Bacteria</taxon>
        <taxon>Pseudomonadati</taxon>
        <taxon>Planctomycetota</taxon>
        <taxon>Planctomycetia</taxon>
        <taxon>Planctomycetales</taxon>
        <taxon>Planctomycetaceae</taxon>
        <taxon>Calycomorphotria</taxon>
    </lineage>
</organism>
<dbReference type="EMBL" id="CP036316">
    <property type="protein sequence ID" value="QDT66334.1"/>
    <property type="molecule type" value="Genomic_DNA"/>
</dbReference>
<dbReference type="NCBIfam" id="TIGR02937">
    <property type="entry name" value="sigma70-ECF"/>
    <property type="match status" value="1"/>
</dbReference>
<evidence type="ECO:0000259" key="4">
    <source>
        <dbReference type="Pfam" id="PF04542"/>
    </source>
</evidence>
<dbReference type="InterPro" id="IPR014331">
    <property type="entry name" value="RNA_pol_sigma70_ECF_RHOBA"/>
</dbReference>
<dbReference type="KEGG" id="chya:V22_36000"/>
<evidence type="ECO:0000313" key="5">
    <source>
        <dbReference type="EMBL" id="QDT66334.1"/>
    </source>
</evidence>
<dbReference type="GO" id="GO:0006352">
    <property type="term" value="P:DNA-templated transcription initiation"/>
    <property type="evidence" value="ECO:0007669"/>
    <property type="project" value="InterPro"/>
</dbReference>
<evidence type="ECO:0000256" key="1">
    <source>
        <dbReference type="ARBA" id="ARBA00023015"/>
    </source>
</evidence>
<dbReference type="Gene3D" id="1.10.1740.10">
    <property type="match status" value="1"/>
</dbReference>
<name>A0A517TD91_9PLAN</name>
<evidence type="ECO:0000313" key="6">
    <source>
        <dbReference type="Proteomes" id="UP000319976"/>
    </source>
</evidence>
<accession>A0A517TD91</accession>
<protein>
    <submittedName>
        <fullName evidence="5">RNA polymerase sigma factor</fullName>
    </submittedName>
</protein>
<dbReference type="InterPro" id="IPR014284">
    <property type="entry name" value="RNA_pol_sigma-70_dom"/>
</dbReference>
<dbReference type="Proteomes" id="UP000319976">
    <property type="component" value="Chromosome"/>
</dbReference>
<dbReference type="PANTHER" id="PTHR43133:SF51">
    <property type="entry name" value="RNA POLYMERASE SIGMA FACTOR"/>
    <property type="match status" value="1"/>
</dbReference>
<reference evidence="5 6" key="1">
    <citation type="submission" date="2019-02" db="EMBL/GenBank/DDBJ databases">
        <title>Deep-cultivation of Planctomycetes and their phenomic and genomic characterization uncovers novel biology.</title>
        <authorList>
            <person name="Wiegand S."/>
            <person name="Jogler M."/>
            <person name="Boedeker C."/>
            <person name="Pinto D."/>
            <person name="Vollmers J."/>
            <person name="Rivas-Marin E."/>
            <person name="Kohn T."/>
            <person name="Peeters S.H."/>
            <person name="Heuer A."/>
            <person name="Rast P."/>
            <person name="Oberbeckmann S."/>
            <person name="Bunk B."/>
            <person name="Jeske O."/>
            <person name="Meyerdierks A."/>
            <person name="Storesund J.E."/>
            <person name="Kallscheuer N."/>
            <person name="Luecker S."/>
            <person name="Lage O.M."/>
            <person name="Pohl T."/>
            <person name="Merkel B.J."/>
            <person name="Hornburger P."/>
            <person name="Mueller R.-W."/>
            <person name="Bruemmer F."/>
            <person name="Labrenz M."/>
            <person name="Spormann A.M."/>
            <person name="Op den Camp H."/>
            <person name="Overmann J."/>
            <person name="Amann R."/>
            <person name="Jetten M.S.M."/>
            <person name="Mascher T."/>
            <person name="Medema M.H."/>
            <person name="Devos D.P."/>
            <person name="Kaster A.-K."/>
            <person name="Ovreas L."/>
            <person name="Rohde M."/>
            <person name="Galperin M.Y."/>
            <person name="Jogler C."/>
        </authorList>
    </citation>
    <scope>NUCLEOTIDE SEQUENCE [LARGE SCALE GENOMIC DNA]</scope>
    <source>
        <strain evidence="5 6">V22</strain>
    </source>
</reference>
<dbReference type="NCBIfam" id="TIGR02989">
    <property type="entry name" value="Sig-70_gvs1"/>
    <property type="match status" value="1"/>
</dbReference>
<gene>
    <name evidence="5" type="ORF">V22_36000</name>
</gene>
<dbReference type="OrthoDB" id="6383365at2"/>
<keyword evidence="2" id="KW-0731">Sigma factor</keyword>
<dbReference type="RefSeq" id="WP_145265344.1">
    <property type="nucleotide sequence ID" value="NZ_CP036316.1"/>
</dbReference>
<proteinExistence type="predicted"/>
<dbReference type="SUPFAM" id="SSF88946">
    <property type="entry name" value="Sigma2 domain of RNA polymerase sigma factors"/>
    <property type="match status" value="1"/>
</dbReference>
<keyword evidence="3" id="KW-0804">Transcription</keyword>
<dbReference type="GO" id="GO:0016987">
    <property type="term" value="F:sigma factor activity"/>
    <property type="evidence" value="ECO:0007669"/>
    <property type="project" value="UniProtKB-KW"/>
</dbReference>
<feature type="domain" description="RNA polymerase sigma-70 region 2" evidence="4">
    <location>
        <begin position="26"/>
        <end position="98"/>
    </location>
</feature>
<dbReference type="AlphaFoldDB" id="A0A517TD91"/>
<dbReference type="InterPro" id="IPR039425">
    <property type="entry name" value="RNA_pol_sigma-70-like"/>
</dbReference>
<dbReference type="PANTHER" id="PTHR43133">
    <property type="entry name" value="RNA POLYMERASE ECF-TYPE SIGMA FACTO"/>
    <property type="match status" value="1"/>
</dbReference>
<dbReference type="InterPro" id="IPR007627">
    <property type="entry name" value="RNA_pol_sigma70_r2"/>
</dbReference>
<dbReference type="Pfam" id="PF04542">
    <property type="entry name" value="Sigma70_r2"/>
    <property type="match status" value="1"/>
</dbReference>
<evidence type="ECO:0000256" key="3">
    <source>
        <dbReference type="ARBA" id="ARBA00023163"/>
    </source>
</evidence>
<dbReference type="InterPro" id="IPR013325">
    <property type="entry name" value="RNA_pol_sigma_r2"/>
</dbReference>
<sequence>MTPPQTPSHEFTEDREARYALFTGLLARHDQSIRRFVRSLLPKSEGVDDVVQETALECWKKFSSFQPESPESAADEFIRWACVIARYEALTWQRDRARDRLVFRESVVERLAEAATEQLGQQQAEGKALERCLGGLQEDQRRLLMSVYSPEDSIARIASETGERARRLYSKINMLRKLLLNCVQQRLTREVGHG</sequence>
<keyword evidence="6" id="KW-1185">Reference proteome</keyword>
<keyword evidence="1" id="KW-0805">Transcription regulation</keyword>
<evidence type="ECO:0000256" key="2">
    <source>
        <dbReference type="ARBA" id="ARBA00023082"/>
    </source>
</evidence>